<dbReference type="InterPro" id="IPR051252">
    <property type="entry name" value="IS1_transposase_InsA"/>
</dbReference>
<evidence type="ECO:0000313" key="3">
    <source>
        <dbReference type="Proteomes" id="UP000249005"/>
    </source>
</evidence>
<dbReference type="InterPro" id="IPR003220">
    <property type="entry name" value="InsA_N_dom_Znf"/>
</dbReference>
<sequence>MFKVKVQPPCRHCQQTQHVKRHGTARSGYQRYYCQSCKRTFQIKYIYAVREPALSN</sequence>
<protein>
    <submittedName>
        <fullName evidence="2">Transposase and inactivated derivatives</fullName>
    </submittedName>
</protein>
<evidence type="ECO:0000259" key="1">
    <source>
        <dbReference type="Pfam" id="PF03811"/>
    </source>
</evidence>
<proteinExistence type="predicted"/>
<name>A0A2X4UU93_9GAMM</name>
<dbReference type="GO" id="GO:0006313">
    <property type="term" value="P:DNA transposition"/>
    <property type="evidence" value="ECO:0007669"/>
    <property type="project" value="InterPro"/>
</dbReference>
<gene>
    <name evidence="2" type="ORF">NCTC12151_00804</name>
</gene>
<reference evidence="2 3" key="1">
    <citation type="submission" date="2018-06" db="EMBL/GenBank/DDBJ databases">
        <authorList>
            <consortium name="Pathogen Informatics"/>
            <person name="Doyle S."/>
        </authorList>
    </citation>
    <scope>NUCLEOTIDE SEQUENCE [LARGE SCALE GENOMIC DNA]</scope>
    <source>
        <strain evidence="2 3">NCTC12151</strain>
    </source>
</reference>
<feature type="domain" description="InsA N-terminal zinc ribbon" evidence="1">
    <location>
        <begin position="9"/>
        <end position="38"/>
    </location>
</feature>
<dbReference type="PANTHER" id="PTHR47923">
    <property type="entry name" value="INSERTION ELEMENT IS1 1 PROTEIN INSA-RELATED"/>
    <property type="match status" value="1"/>
</dbReference>
<accession>A0A2X4UU93</accession>
<dbReference type="Pfam" id="PF03811">
    <property type="entry name" value="Zn_ribbon_InsA"/>
    <property type="match status" value="1"/>
</dbReference>
<dbReference type="PANTHER" id="PTHR47923:SF1">
    <property type="entry name" value="INSERTION ELEMENT IS1 1 PROTEIN INSA-RELATED"/>
    <property type="match status" value="1"/>
</dbReference>
<evidence type="ECO:0000313" key="2">
    <source>
        <dbReference type="EMBL" id="SQI36590.1"/>
    </source>
</evidence>
<keyword evidence="3" id="KW-1185">Reference proteome</keyword>
<dbReference type="EMBL" id="LS483470">
    <property type="protein sequence ID" value="SQI36590.1"/>
    <property type="molecule type" value="Genomic_DNA"/>
</dbReference>
<dbReference type="AlphaFoldDB" id="A0A2X4UU93"/>
<dbReference type="Proteomes" id="UP000249005">
    <property type="component" value="Chromosome 1"/>
</dbReference>
<organism evidence="2 3">
    <name type="scientific">Leminorella richardii</name>
    <dbReference type="NCBI Taxonomy" id="158841"/>
    <lineage>
        <taxon>Bacteria</taxon>
        <taxon>Pseudomonadati</taxon>
        <taxon>Pseudomonadota</taxon>
        <taxon>Gammaproteobacteria</taxon>
        <taxon>Enterobacterales</taxon>
        <taxon>Budviciaceae</taxon>
        <taxon>Leminorella</taxon>
    </lineage>
</organism>
<dbReference type="KEGG" id="lri:NCTC12151_00804"/>
<dbReference type="RefSeq" id="WP_415270858.1">
    <property type="nucleotide sequence ID" value="NZ_LR698987.1"/>
</dbReference>